<dbReference type="EnsemblMetazoa" id="Aqu2.1.21179_001">
    <property type="protein sequence ID" value="Aqu2.1.21179_001"/>
    <property type="gene ID" value="Aqu2.1.21179"/>
</dbReference>
<organism evidence="2">
    <name type="scientific">Amphimedon queenslandica</name>
    <name type="common">Sponge</name>
    <dbReference type="NCBI Taxonomy" id="400682"/>
    <lineage>
        <taxon>Eukaryota</taxon>
        <taxon>Metazoa</taxon>
        <taxon>Porifera</taxon>
        <taxon>Demospongiae</taxon>
        <taxon>Heteroscleromorpha</taxon>
        <taxon>Haplosclerida</taxon>
        <taxon>Niphatidae</taxon>
        <taxon>Amphimedon</taxon>
    </lineage>
</organism>
<proteinExistence type="predicted"/>
<protein>
    <submittedName>
        <fullName evidence="2">Uncharacterized protein</fullName>
    </submittedName>
</protein>
<name>A0A1X7U0Q9_AMPQE</name>
<dbReference type="InterPro" id="IPR029071">
    <property type="entry name" value="Ubiquitin-like_domsf"/>
</dbReference>
<evidence type="ECO:0000256" key="1">
    <source>
        <dbReference type="SAM" id="Coils"/>
    </source>
</evidence>
<keyword evidence="1" id="KW-0175">Coiled coil</keyword>
<feature type="coiled-coil region" evidence="1">
    <location>
        <begin position="205"/>
        <end position="322"/>
    </location>
</feature>
<dbReference type="Gene3D" id="3.10.20.90">
    <property type="entry name" value="Phosphatidylinositol 3-kinase Catalytic Subunit, Chain A, domain 1"/>
    <property type="match status" value="1"/>
</dbReference>
<dbReference type="AlphaFoldDB" id="A0A1X7U0Q9"/>
<dbReference type="SUPFAM" id="SSF54236">
    <property type="entry name" value="Ubiquitin-like"/>
    <property type="match status" value="1"/>
</dbReference>
<accession>A0A1X7U0Q9</accession>
<sequence>MAPVVEERWGWLNVQLQVEIMAGGRASIYIKVNKSLEIVDDVYPSTRVGEVIQRLSNTTRRFKPQVLLEVWNGCSRLMNQTELILDSLNKWGDQARTITLVMMDRDTYINGSTLGLRGKKRCRGQRRRYLRWLKSPCRKRLAVRMTRKHRVLLKLESMSKLKRELLECKEEKRYLADLIRSSSANQLRNEESLLSRLSPSLKSRYAGLSNEVARVSQSNEELEKHKRELNQTLANRKQEIQSLQRAIEVKQKQTKTVKQETMRLASMRELKVQHDALQTNLKAKQKINQLQENKLQELTSKKTEIEKQIQDCVEEIQNIKIEV</sequence>
<dbReference type="InParanoid" id="A0A1X7U0Q9"/>
<reference evidence="2" key="1">
    <citation type="submission" date="2017-05" db="UniProtKB">
        <authorList>
            <consortium name="EnsemblMetazoa"/>
        </authorList>
    </citation>
    <scope>IDENTIFICATION</scope>
</reference>
<evidence type="ECO:0000313" key="2">
    <source>
        <dbReference type="EnsemblMetazoa" id="Aqu2.1.21179_001"/>
    </source>
</evidence>